<evidence type="ECO:0000256" key="9">
    <source>
        <dbReference type="ARBA" id="ARBA00023180"/>
    </source>
</evidence>
<dbReference type="InterPro" id="IPR025287">
    <property type="entry name" value="WAK_GUB"/>
</dbReference>
<dbReference type="Pfam" id="PF07714">
    <property type="entry name" value="PK_Tyr_Ser-Thr"/>
    <property type="match status" value="1"/>
</dbReference>
<sequence>MHPPSFLFIITVISPLAQVVRFGLAVEDERYANCGNPAACWNRTVPYPFTVDGQEEYCRHPGYRLKCEKGNLVVTMKSQKYRVLSIDEPNQSMTILRMDLDLLLSSPPQEQGAFVLDESLFNYTLNDLNATLFYNCSQSQRSSCKFYCWPEKSGSHLLVMSDNASEYVESCQYNVSIPILKSSVSDSRASANQVLGNGFEVRWVLDMSECKACNESGVKCRYDKNFIFFCPGGNHGSRCDPKLESSFHESDDAPPDRPPAPIPLSGKSKRKTIVVIGIAAGGISIMLIALFLCLCYHYRRNLGHSYLVSKCINLSAFSSSIDSEREGQHPGLLIFDYRELQDATNNFDPQSILGDGGFGTVFYGKLRDGRAVAVKRLYDDNYRKVEQFMNEVEILATLRHPNLVKLYGCTSRQSHGLLIVYEYVSNGTVADHLHGKLAKPGHEINLSTMAINKILSNELQEFVDLNLGFDSNSDTRKMIMDVAELGFRCLQNEKEMRPSMAEVLSTLLEIRKPTRDGDSKEAKESEEAVLLKAGRLMHSPDSVMVRFASTTTASTASS</sequence>
<feature type="chain" id="PRO_5042851819" description="non-specific serine/threonine protein kinase" evidence="15">
    <location>
        <begin position="26"/>
        <end position="558"/>
    </location>
</feature>
<feature type="transmembrane region" description="Helical" evidence="14">
    <location>
        <begin position="273"/>
        <end position="296"/>
    </location>
</feature>
<keyword evidence="18" id="KW-1185">Reference proteome</keyword>
<proteinExistence type="predicted"/>
<feature type="domain" description="Protein kinase" evidence="16">
    <location>
        <begin position="347"/>
        <end position="558"/>
    </location>
</feature>
<evidence type="ECO:0000256" key="11">
    <source>
        <dbReference type="ARBA" id="ARBA00048679"/>
    </source>
</evidence>
<dbReference type="EC" id="2.7.11.1" evidence="2"/>
<dbReference type="InterPro" id="IPR000719">
    <property type="entry name" value="Prot_kinase_dom"/>
</dbReference>
<dbReference type="PANTHER" id="PTHR46008">
    <property type="entry name" value="LEAF RUST 10 DISEASE-RESISTANCE LOCUS RECEPTOR-LIKE PROTEIN KINASE-LIKE 1.4"/>
    <property type="match status" value="1"/>
</dbReference>
<dbReference type="GO" id="GO:0030247">
    <property type="term" value="F:polysaccharide binding"/>
    <property type="evidence" value="ECO:0007669"/>
    <property type="project" value="InterPro"/>
</dbReference>
<keyword evidence="7 14" id="KW-1133">Transmembrane helix</keyword>
<dbReference type="GO" id="GO:0005524">
    <property type="term" value="F:ATP binding"/>
    <property type="evidence" value="ECO:0007669"/>
    <property type="project" value="UniProtKB-UniRule"/>
</dbReference>
<dbReference type="AlphaFoldDB" id="A0AAN7LBA6"/>
<evidence type="ECO:0000256" key="8">
    <source>
        <dbReference type="ARBA" id="ARBA00023136"/>
    </source>
</evidence>
<dbReference type="PROSITE" id="PS00107">
    <property type="entry name" value="PROTEIN_KINASE_ATP"/>
    <property type="match status" value="1"/>
</dbReference>
<keyword evidence="9" id="KW-0325">Glycoprotein</keyword>
<name>A0AAN7LBA6_TRANT</name>
<evidence type="ECO:0000256" key="10">
    <source>
        <dbReference type="ARBA" id="ARBA00047899"/>
    </source>
</evidence>
<dbReference type="GO" id="GO:0016020">
    <property type="term" value="C:membrane"/>
    <property type="evidence" value="ECO:0007669"/>
    <property type="project" value="UniProtKB-SubCell"/>
</dbReference>
<dbReference type="PANTHER" id="PTHR46008:SF20">
    <property type="entry name" value="PROTEIN KINASE DOMAIN-CONTAINING PROTEIN"/>
    <property type="match status" value="1"/>
</dbReference>
<dbReference type="Gene3D" id="1.10.510.10">
    <property type="entry name" value="Transferase(Phosphotransferase) domain 1"/>
    <property type="match status" value="1"/>
</dbReference>
<feature type="compositionally biased region" description="Basic and acidic residues" evidence="13">
    <location>
        <begin position="244"/>
        <end position="255"/>
    </location>
</feature>
<comment type="subcellular location">
    <subcellularLocation>
        <location evidence="1">Membrane</location>
        <topology evidence="1">Single-pass membrane protein</topology>
    </subcellularLocation>
</comment>
<evidence type="ECO:0000313" key="17">
    <source>
        <dbReference type="EMBL" id="KAK4781419.1"/>
    </source>
</evidence>
<keyword evidence="3 14" id="KW-0812">Transmembrane</keyword>
<gene>
    <name evidence="17" type="ORF">SAY86_015521</name>
</gene>
<dbReference type="SUPFAM" id="SSF56112">
    <property type="entry name" value="Protein kinase-like (PK-like)"/>
    <property type="match status" value="1"/>
</dbReference>
<dbReference type="InterPro" id="IPR001245">
    <property type="entry name" value="Ser-Thr/Tyr_kinase_cat_dom"/>
</dbReference>
<evidence type="ECO:0000256" key="3">
    <source>
        <dbReference type="ARBA" id="ARBA00022692"/>
    </source>
</evidence>
<organism evidence="17 18">
    <name type="scientific">Trapa natans</name>
    <name type="common">Water chestnut</name>
    <dbReference type="NCBI Taxonomy" id="22666"/>
    <lineage>
        <taxon>Eukaryota</taxon>
        <taxon>Viridiplantae</taxon>
        <taxon>Streptophyta</taxon>
        <taxon>Embryophyta</taxon>
        <taxon>Tracheophyta</taxon>
        <taxon>Spermatophyta</taxon>
        <taxon>Magnoliopsida</taxon>
        <taxon>eudicotyledons</taxon>
        <taxon>Gunneridae</taxon>
        <taxon>Pentapetalae</taxon>
        <taxon>rosids</taxon>
        <taxon>malvids</taxon>
        <taxon>Myrtales</taxon>
        <taxon>Lythraceae</taxon>
        <taxon>Trapa</taxon>
    </lineage>
</organism>
<keyword evidence="6 12" id="KW-0067">ATP-binding</keyword>
<keyword evidence="8 14" id="KW-0472">Membrane</keyword>
<dbReference type="InterPro" id="IPR032872">
    <property type="entry name" value="WAK_assoc_C"/>
</dbReference>
<evidence type="ECO:0000256" key="15">
    <source>
        <dbReference type="SAM" id="SignalP"/>
    </source>
</evidence>
<evidence type="ECO:0000256" key="4">
    <source>
        <dbReference type="ARBA" id="ARBA00022729"/>
    </source>
</evidence>
<dbReference type="Pfam" id="PF13947">
    <property type="entry name" value="GUB_WAK_bind"/>
    <property type="match status" value="1"/>
</dbReference>
<evidence type="ECO:0000256" key="7">
    <source>
        <dbReference type="ARBA" id="ARBA00022989"/>
    </source>
</evidence>
<dbReference type="Pfam" id="PF14380">
    <property type="entry name" value="WAK_assoc"/>
    <property type="match status" value="1"/>
</dbReference>
<dbReference type="Proteomes" id="UP001346149">
    <property type="component" value="Unassembled WGS sequence"/>
</dbReference>
<dbReference type="InterPro" id="IPR011009">
    <property type="entry name" value="Kinase-like_dom_sf"/>
</dbReference>
<keyword evidence="4 15" id="KW-0732">Signal</keyword>
<dbReference type="Gene3D" id="3.30.200.20">
    <property type="entry name" value="Phosphorylase Kinase, domain 1"/>
    <property type="match status" value="1"/>
</dbReference>
<evidence type="ECO:0000256" key="14">
    <source>
        <dbReference type="SAM" id="Phobius"/>
    </source>
</evidence>
<evidence type="ECO:0000256" key="2">
    <source>
        <dbReference type="ARBA" id="ARBA00012513"/>
    </source>
</evidence>
<dbReference type="EMBL" id="JAXQNO010000016">
    <property type="protein sequence ID" value="KAK4781419.1"/>
    <property type="molecule type" value="Genomic_DNA"/>
</dbReference>
<evidence type="ECO:0000313" key="18">
    <source>
        <dbReference type="Proteomes" id="UP001346149"/>
    </source>
</evidence>
<keyword evidence="5 12" id="KW-0547">Nucleotide-binding</keyword>
<dbReference type="FunFam" id="3.30.200.20:FF:000015">
    <property type="entry name" value="Somatic embryogenesis receptor kinase 1"/>
    <property type="match status" value="1"/>
</dbReference>
<evidence type="ECO:0000259" key="16">
    <source>
        <dbReference type="PROSITE" id="PS50011"/>
    </source>
</evidence>
<protein>
    <recommendedName>
        <fullName evidence="2">non-specific serine/threonine protein kinase</fullName>
        <ecNumber evidence="2">2.7.11.1</ecNumber>
    </recommendedName>
</protein>
<evidence type="ECO:0000256" key="5">
    <source>
        <dbReference type="ARBA" id="ARBA00022741"/>
    </source>
</evidence>
<dbReference type="GO" id="GO:0004674">
    <property type="term" value="F:protein serine/threonine kinase activity"/>
    <property type="evidence" value="ECO:0007669"/>
    <property type="project" value="UniProtKB-KW"/>
</dbReference>
<accession>A0AAN7LBA6</accession>
<feature type="binding site" evidence="12">
    <location>
        <position position="375"/>
    </location>
    <ligand>
        <name>ATP</name>
        <dbReference type="ChEBI" id="CHEBI:30616"/>
    </ligand>
</feature>
<evidence type="ECO:0000256" key="12">
    <source>
        <dbReference type="PROSITE-ProRule" id="PRU10141"/>
    </source>
</evidence>
<comment type="caution">
    <text evidence="17">The sequence shown here is derived from an EMBL/GenBank/DDBJ whole genome shotgun (WGS) entry which is preliminary data.</text>
</comment>
<feature type="signal peptide" evidence="15">
    <location>
        <begin position="1"/>
        <end position="25"/>
    </location>
</feature>
<comment type="catalytic activity">
    <reaction evidence="11">
        <text>L-seryl-[protein] + ATP = O-phospho-L-seryl-[protein] + ADP + H(+)</text>
        <dbReference type="Rhea" id="RHEA:17989"/>
        <dbReference type="Rhea" id="RHEA-COMP:9863"/>
        <dbReference type="Rhea" id="RHEA-COMP:11604"/>
        <dbReference type="ChEBI" id="CHEBI:15378"/>
        <dbReference type="ChEBI" id="CHEBI:29999"/>
        <dbReference type="ChEBI" id="CHEBI:30616"/>
        <dbReference type="ChEBI" id="CHEBI:83421"/>
        <dbReference type="ChEBI" id="CHEBI:456216"/>
        <dbReference type="EC" id="2.7.11.1"/>
    </reaction>
</comment>
<dbReference type="InterPro" id="IPR017441">
    <property type="entry name" value="Protein_kinase_ATP_BS"/>
</dbReference>
<reference evidence="17 18" key="1">
    <citation type="journal article" date="2023" name="Hortic Res">
        <title>Pangenome of water caltrop reveals structural variations and asymmetric subgenome divergence after allopolyploidization.</title>
        <authorList>
            <person name="Zhang X."/>
            <person name="Chen Y."/>
            <person name="Wang L."/>
            <person name="Yuan Y."/>
            <person name="Fang M."/>
            <person name="Shi L."/>
            <person name="Lu R."/>
            <person name="Comes H.P."/>
            <person name="Ma Y."/>
            <person name="Chen Y."/>
            <person name="Huang G."/>
            <person name="Zhou Y."/>
            <person name="Zheng Z."/>
            <person name="Qiu Y."/>
        </authorList>
    </citation>
    <scope>NUCLEOTIDE SEQUENCE [LARGE SCALE GENOMIC DNA]</scope>
    <source>
        <strain evidence="17">F231</strain>
    </source>
</reference>
<evidence type="ECO:0000256" key="6">
    <source>
        <dbReference type="ARBA" id="ARBA00022840"/>
    </source>
</evidence>
<dbReference type="PROSITE" id="PS50011">
    <property type="entry name" value="PROTEIN_KINASE_DOM"/>
    <property type="match status" value="1"/>
</dbReference>
<evidence type="ECO:0000256" key="1">
    <source>
        <dbReference type="ARBA" id="ARBA00004167"/>
    </source>
</evidence>
<evidence type="ECO:0000256" key="13">
    <source>
        <dbReference type="SAM" id="MobiDB-lite"/>
    </source>
</evidence>
<comment type="catalytic activity">
    <reaction evidence="10">
        <text>L-threonyl-[protein] + ATP = O-phospho-L-threonyl-[protein] + ADP + H(+)</text>
        <dbReference type="Rhea" id="RHEA:46608"/>
        <dbReference type="Rhea" id="RHEA-COMP:11060"/>
        <dbReference type="Rhea" id="RHEA-COMP:11605"/>
        <dbReference type="ChEBI" id="CHEBI:15378"/>
        <dbReference type="ChEBI" id="CHEBI:30013"/>
        <dbReference type="ChEBI" id="CHEBI:30616"/>
        <dbReference type="ChEBI" id="CHEBI:61977"/>
        <dbReference type="ChEBI" id="CHEBI:456216"/>
        <dbReference type="EC" id="2.7.11.1"/>
    </reaction>
</comment>
<feature type="region of interest" description="Disordered" evidence="13">
    <location>
        <begin position="244"/>
        <end position="265"/>
    </location>
</feature>